<reference evidence="1" key="1">
    <citation type="submission" date="2021-06" db="EMBL/GenBank/DDBJ databases">
        <authorList>
            <person name="Gannon L."/>
            <person name="Redgwell R T."/>
            <person name="Michniewski S."/>
            <person name="Harrison D C."/>
            <person name="Millard A."/>
        </authorList>
    </citation>
    <scope>NUCLEOTIDE SEQUENCE</scope>
</reference>
<protein>
    <submittedName>
        <fullName evidence="1">Uncharacterized protein</fullName>
    </submittedName>
</protein>
<proteinExistence type="predicted"/>
<organism evidence="1">
    <name type="scientific">uncultured marine phage</name>
    <dbReference type="NCBI Taxonomy" id="707152"/>
    <lineage>
        <taxon>Viruses</taxon>
        <taxon>environmental samples</taxon>
    </lineage>
</organism>
<evidence type="ECO:0000313" key="1">
    <source>
        <dbReference type="EMBL" id="CAG7581026.1"/>
    </source>
</evidence>
<accession>A0A8D9CFI0</accession>
<name>A0A8D9CFI0_9VIRU</name>
<gene>
    <name evidence="1" type="ORF">SLAVMIC_00637</name>
</gene>
<sequence length="101" mass="11877">MDTIIENGLTYLSRDKRENIEYLRFRSNKQLELKLDDISEQVLLIMDNDRSGAYFVINRSRVVEMIEDKGGFTYELSGIINVLSKWEFGLVKNRQLKNAEQ</sequence>
<dbReference type="EMBL" id="OU342829">
    <property type="protein sequence ID" value="CAG7581026.1"/>
    <property type="molecule type" value="Genomic_DNA"/>
</dbReference>